<accession>X1E330</accession>
<proteinExistence type="predicted"/>
<dbReference type="EMBL" id="BART01031476">
    <property type="protein sequence ID" value="GAH14825.1"/>
    <property type="molecule type" value="Genomic_DNA"/>
</dbReference>
<feature type="non-terminal residue" evidence="1">
    <location>
        <position position="80"/>
    </location>
</feature>
<comment type="caution">
    <text evidence="1">The sequence shown here is derived from an EMBL/GenBank/DDBJ whole genome shotgun (WGS) entry which is preliminary data.</text>
</comment>
<evidence type="ECO:0000313" key="1">
    <source>
        <dbReference type="EMBL" id="GAH14825.1"/>
    </source>
</evidence>
<name>X1E330_9ZZZZ</name>
<organism evidence="1">
    <name type="scientific">marine sediment metagenome</name>
    <dbReference type="NCBI Taxonomy" id="412755"/>
    <lineage>
        <taxon>unclassified sequences</taxon>
        <taxon>metagenomes</taxon>
        <taxon>ecological metagenomes</taxon>
    </lineage>
</organism>
<protein>
    <submittedName>
        <fullName evidence="1">Uncharacterized protein</fullName>
    </submittedName>
</protein>
<reference evidence="1" key="1">
    <citation type="journal article" date="2014" name="Front. Microbiol.">
        <title>High frequency of phylogenetically diverse reductive dehalogenase-homologous genes in deep subseafloor sedimentary metagenomes.</title>
        <authorList>
            <person name="Kawai M."/>
            <person name="Futagami T."/>
            <person name="Toyoda A."/>
            <person name="Takaki Y."/>
            <person name="Nishi S."/>
            <person name="Hori S."/>
            <person name="Arai W."/>
            <person name="Tsubouchi T."/>
            <person name="Morono Y."/>
            <person name="Uchiyama I."/>
            <person name="Ito T."/>
            <person name="Fujiyama A."/>
            <person name="Inagaki F."/>
            <person name="Takami H."/>
        </authorList>
    </citation>
    <scope>NUCLEOTIDE SEQUENCE</scope>
    <source>
        <strain evidence="1">Expedition CK06-06</strain>
    </source>
</reference>
<sequence length="80" mass="9386">MTKNIERYNQEVDYAKRILPQFLDGILWQYEGTGLDGLCSLKTCRKKLRYDEETVKIRDSSTELVAVFHIPCYQSMLKPP</sequence>
<gene>
    <name evidence="1" type="ORF">S01H4_54666</name>
</gene>
<dbReference type="AlphaFoldDB" id="X1E330"/>